<gene>
    <name evidence="4" type="ORF">JFL43_02765</name>
</gene>
<feature type="domain" description="HTH tetR-type" evidence="3">
    <location>
        <begin position="18"/>
        <end position="78"/>
    </location>
</feature>
<comment type="caution">
    <text evidence="4">The sequence shown here is derived from an EMBL/GenBank/DDBJ whole genome shotgun (WGS) entry which is preliminary data.</text>
</comment>
<dbReference type="InterPro" id="IPR050624">
    <property type="entry name" value="HTH-type_Tx_Regulator"/>
</dbReference>
<protein>
    <submittedName>
        <fullName evidence="4">TetR/AcrR family transcriptional regulator</fullName>
    </submittedName>
</protein>
<dbReference type="PANTHER" id="PTHR43479">
    <property type="entry name" value="ACREF/ENVCD OPERON REPRESSOR-RELATED"/>
    <property type="match status" value="1"/>
</dbReference>
<dbReference type="SUPFAM" id="SSF46689">
    <property type="entry name" value="Homeodomain-like"/>
    <property type="match status" value="1"/>
</dbReference>
<accession>A0ABS1H3R6</accession>
<keyword evidence="5" id="KW-1185">Reference proteome</keyword>
<dbReference type="Gene3D" id="1.10.357.10">
    <property type="entry name" value="Tetracycline Repressor, domain 2"/>
    <property type="match status" value="1"/>
</dbReference>
<sequence length="215" mass="24966">MNQSRELTIIQTQDKRKKERQQQLLSIALEMFATQGYDNTKISDIVAKANVSQGTFYWYFKSKEMIANQMLNEGRLAILDTISMGYRSEKASIQDSYISSRDLFEQLFHFAGENQYFMGILLKGIHSQPVLQQQVDKIKSEMQEAFANNIRRASALKMLPRPVDPVLHSVFVMSLLEGVLSRWLFQSADEEWQQLELEQLVEKTVQFEFFGLFGM</sequence>
<evidence type="ECO:0000256" key="2">
    <source>
        <dbReference type="PROSITE-ProRule" id="PRU00335"/>
    </source>
</evidence>
<evidence type="ECO:0000313" key="4">
    <source>
        <dbReference type="EMBL" id="MBK3493797.1"/>
    </source>
</evidence>
<evidence type="ECO:0000313" key="5">
    <source>
        <dbReference type="Proteomes" id="UP000618943"/>
    </source>
</evidence>
<dbReference type="InterPro" id="IPR001647">
    <property type="entry name" value="HTH_TetR"/>
</dbReference>
<organism evidence="4 5">
    <name type="scientific">Viridibacillus soli</name>
    <dbReference type="NCBI Taxonomy" id="2798301"/>
    <lineage>
        <taxon>Bacteria</taxon>
        <taxon>Bacillati</taxon>
        <taxon>Bacillota</taxon>
        <taxon>Bacilli</taxon>
        <taxon>Bacillales</taxon>
        <taxon>Caryophanaceae</taxon>
        <taxon>Viridibacillus</taxon>
    </lineage>
</organism>
<proteinExistence type="predicted"/>
<evidence type="ECO:0000256" key="1">
    <source>
        <dbReference type="ARBA" id="ARBA00023125"/>
    </source>
</evidence>
<dbReference type="Pfam" id="PF00440">
    <property type="entry name" value="TetR_N"/>
    <property type="match status" value="1"/>
</dbReference>
<dbReference type="PANTHER" id="PTHR43479:SF11">
    <property type="entry name" value="ACREF_ENVCD OPERON REPRESSOR-RELATED"/>
    <property type="match status" value="1"/>
</dbReference>
<dbReference type="PRINTS" id="PR00455">
    <property type="entry name" value="HTHTETR"/>
</dbReference>
<dbReference type="EMBL" id="JAEOAH010000003">
    <property type="protein sequence ID" value="MBK3493797.1"/>
    <property type="molecule type" value="Genomic_DNA"/>
</dbReference>
<dbReference type="RefSeq" id="WP_200747824.1">
    <property type="nucleotide sequence ID" value="NZ_JAEOAH010000003.1"/>
</dbReference>
<dbReference type="SUPFAM" id="SSF48498">
    <property type="entry name" value="Tetracyclin repressor-like, C-terminal domain"/>
    <property type="match status" value="1"/>
</dbReference>
<dbReference type="InterPro" id="IPR036271">
    <property type="entry name" value="Tet_transcr_reg_TetR-rel_C_sf"/>
</dbReference>
<dbReference type="PROSITE" id="PS50977">
    <property type="entry name" value="HTH_TETR_2"/>
    <property type="match status" value="1"/>
</dbReference>
<keyword evidence="1 2" id="KW-0238">DNA-binding</keyword>
<dbReference type="Proteomes" id="UP000618943">
    <property type="component" value="Unassembled WGS sequence"/>
</dbReference>
<name>A0ABS1H3R6_9BACL</name>
<reference evidence="4 5" key="1">
    <citation type="submission" date="2020-12" db="EMBL/GenBank/DDBJ databases">
        <title>YIM B01967 draft genome.</title>
        <authorList>
            <person name="Yan X."/>
        </authorList>
    </citation>
    <scope>NUCLEOTIDE SEQUENCE [LARGE SCALE GENOMIC DNA]</scope>
    <source>
        <strain evidence="4 5">YIM B01967</strain>
    </source>
</reference>
<dbReference type="InterPro" id="IPR009057">
    <property type="entry name" value="Homeodomain-like_sf"/>
</dbReference>
<evidence type="ECO:0000259" key="3">
    <source>
        <dbReference type="PROSITE" id="PS50977"/>
    </source>
</evidence>
<feature type="DNA-binding region" description="H-T-H motif" evidence="2">
    <location>
        <begin position="41"/>
        <end position="60"/>
    </location>
</feature>